<dbReference type="Proteomes" id="UP000064249">
    <property type="component" value="Unassembled WGS sequence"/>
</dbReference>
<protein>
    <submittedName>
        <fullName evidence="1">Uncharacterized protein</fullName>
    </submittedName>
</protein>
<evidence type="ECO:0000313" key="1">
    <source>
        <dbReference type="EMBL" id="KUK46193.1"/>
    </source>
</evidence>
<proteinExistence type="predicted"/>
<accession>A0A117LGN2</accession>
<sequence>MRMTRSLASRSASLEKVTLEVTMTHIEKLL</sequence>
<evidence type="ECO:0000313" key="2">
    <source>
        <dbReference type="Proteomes" id="UP000064249"/>
    </source>
</evidence>
<dbReference type="AlphaFoldDB" id="A0A117LGN2"/>
<organism evidence="1 2">
    <name type="scientific">Anaerolinea thermophila</name>
    <dbReference type="NCBI Taxonomy" id="167964"/>
    <lineage>
        <taxon>Bacteria</taxon>
        <taxon>Bacillati</taxon>
        <taxon>Chloroflexota</taxon>
        <taxon>Anaerolineae</taxon>
        <taxon>Anaerolineales</taxon>
        <taxon>Anaerolineaceae</taxon>
        <taxon>Anaerolinea</taxon>
    </lineage>
</organism>
<name>A0A117LGN2_9CHLR</name>
<gene>
    <name evidence="1" type="ORF">XD73_0926</name>
</gene>
<comment type="caution">
    <text evidence="1">The sequence shown here is derived from an EMBL/GenBank/DDBJ whole genome shotgun (WGS) entry which is preliminary data.</text>
</comment>
<reference evidence="1 2" key="1">
    <citation type="journal article" date="2015" name="MBio">
        <title>Genome-Resolved Metagenomic Analysis Reveals Roles for Candidate Phyla and Other Microbial Community Members in Biogeochemical Transformations in Oil Reservoirs.</title>
        <authorList>
            <person name="Hu P."/>
            <person name="Tom L."/>
            <person name="Singh A."/>
            <person name="Thomas B.C."/>
            <person name="Baker B.J."/>
            <person name="Piceno Y.M."/>
            <person name="Andersen G.L."/>
            <person name="Banfield J.F."/>
        </authorList>
    </citation>
    <scope>NUCLEOTIDE SEQUENCE [LARGE SCALE GENOMIC DNA]</scope>
    <source>
        <strain evidence="1">46_16</strain>
    </source>
</reference>
<dbReference type="EMBL" id="LGFU01000057">
    <property type="protein sequence ID" value="KUK46193.1"/>
    <property type="molecule type" value="Genomic_DNA"/>
</dbReference>